<dbReference type="EMBL" id="JADEXN010000383">
    <property type="protein sequence ID" value="MBE9042561.1"/>
    <property type="molecule type" value="Genomic_DNA"/>
</dbReference>
<keyword evidence="3" id="KW-1185">Reference proteome</keyword>
<proteinExistence type="predicted"/>
<comment type="caution">
    <text evidence="2">The sequence shown here is derived from an EMBL/GenBank/DDBJ whole genome shotgun (WGS) entry which is preliminary data.</text>
</comment>
<dbReference type="InterPro" id="IPR021399">
    <property type="entry name" value="DUF3038"/>
</dbReference>
<name>A0A928VYQ4_9CYAN</name>
<reference evidence="2" key="1">
    <citation type="submission" date="2020-10" db="EMBL/GenBank/DDBJ databases">
        <authorList>
            <person name="Castelo-Branco R."/>
            <person name="Eusebio N."/>
            <person name="Adriana R."/>
            <person name="Vieira A."/>
            <person name="Brugerolle De Fraissinette N."/>
            <person name="Rezende De Castro R."/>
            <person name="Schneider M.P."/>
            <person name="Vasconcelos V."/>
            <person name="Leao P.N."/>
        </authorList>
    </citation>
    <scope>NUCLEOTIDE SEQUENCE</scope>
    <source>
        <strain evidence="2">LEGE 11467</strain>
    </source>
</reference>
<dbReference type="Proteomes" id="UP000621799">
    <property type="component" value="Unassembled WGS sequence"/>
</dbReference>
<protein>
    <submittedName>
        <fullName evidence="2">DUF3038 domain-containing protein</fullName>
    </submittedName>
</protein>
<dbReference type="Pfam" id="PF11237">
    <property type="entry name" value="DUF3038"/>
    <property type="match status" value="1"/>
</dbReference>
<evidence type="ECO:0000313" key="3">
    <source>
        <dbReference type="Proteomes" id="UP000621799"/>
    </source>
</evidence>
<sequence length="214" mass="23633">MRPSIQLAPMNGDSGAGQQTPLAPPTSRKWESLPLSTAPDPVQLDNIKAQIDLVLLALETLAGIGSEEILQAATHLNVNTTIADRVTLWRLRQSNPLRNSSGGRKKLDVEEARSLVAIVAHLAKQHQELIRRAVALLEQLAEQNRPPHQAALLGDYLDAFTNTYQERMHEGDRTSPELLAHLALKLLIDLLFYSGPGGDRRLWLALLERSSKPQ</sequence>
<organism evidence="2 3">
    <name type="scientific">Zarconia navalis LEGE 11467</name>
    <dbReference type="NCBI Taxonomy" id="1828826"/>
    <lineage>
        <taxon>Bacteria</taxon>
        <taxon>Bacillati</taxon>
        <taxon>Cyanobacteriota</taxon>
        <taxon>Cyanophyceae</taxon>
        <taxon>Oscillatoriophycideae</taxon>
        <taxon>Oscillatoriales</taxon>
        <taxon>Oscillatoriales incertae sedis</taxon>
        <taxon>Zarconia</taxon>
        <taxon>Zarconia navalis</taxon>
    </lineage>
</organism>
<evidence type="ECO:0000256" key="1">
    <source>
        <dbReference type="SAM" id="MobiDB-lite"/>
    </source>
</evidence>
<dbReference type="AlphaFoldDB" id="A0A928VYQ4"/>
<feature type="region of interest" description="Disordered" evidence="1">
    <location>
        <begin position="1"/>
        <end position="35"/>
    </location>
</feature>
<dbReference type="RefSeq" id="WP_319592617.1">
    <property type="nucleotide sequence ID" value="NZ_JADEXN010000383.1"/>
</dbReference>
<gene>
    <name evidence="2" type="ORF">IQ235_17470</name>
</gene>
<evidence type="ECO:0000313" key="2">
    <source>
        <dbReference type="EMBL" id="MBE9042561.1"/>
    </source>
</evidence>
<accession>A0A928VYQ4</accession>